<name>A0A2T0JX84_9ACTN</name>
<evidence type="ECO:0000313" key="3">
    <source>
        <dbReference type="EMBL" id="PRX12155.1"/>
    </source>
</evidence>
<feature type="domain" description="Phosphatidic acid phosphatase type 2/haloperoxidase" evidence="2">
    <location>
        <begin position="285"/>
        <end position="412"/>
    </location>
</feature>
<dbReference type="CDD" id="cd03398">
    <property type="entry name" value="PAP2_haloperoxidase"/>
    <property type="match status" value="1"/>
</dbReference>
<keyword evidence="4" id="KW-1185">Reference proteome</keyword>
<dbReference type="Proteomes" id="UP000239415">
    <property type="component" value="Unassembled WGS sequence"/>
</dbReference>
<sequence length="416" mass="44575">MGRMKRALALIMAAVLAPLAVPAAAAAAPAGNSVITWNLNAQTAIWDVARENPWVQSRSFAMVQGAVYDAVNAIAGKPYQPFIAAPRTTGRESTDAAVAAASYRVLTALYPAQSDRLKAQYDGYLAGIPDGRAERGGVTVGEQTAAAMLASRAGDGAFGVEEFPVGTAPGQWRPTPPTFANSGAWSADLKAFVLPRNDIFRTAGPPALTSAAYTRDLNEIKAIGGATSTLRTADQTDAARWWHDRKLGQWEINRQLAETQRLSVLQSARLLAMVNVAASDANTACFNEKRHWGFWRPVTAVQLADTDGNPDTTADPSWMPLLITPGSPDYTSGHACATGSNMTILRLFFGRDDIAFHATSEATGTTRYYTSFSGALEELINARVWGGIHFRSADTAGAVVGAKTSVYLYLNEFRRR</sequence>
<protein>
    <submittedName>
        <fullName evidence="3">PAP2 superfamily protein</fullName>
    </submittedName>
</protein>
<organism evidence="3 4">
    <name type="scientific">Actinoplanes italicus</name>
    <dbReference type="NCBI Taxonomy" id="113567"/>
    <lineage>
        <taxon>Bacteria</taxon>
        <taxon>Bacillati</taxon>
        <taxon>Actinomycetota</taxon>
        <taxon>Actinomycetes</taxon>
        <taxon>Micromonosporales</taxon>
        <taxon>Micromonosporaceae</taxon>
        <taxon>Actinoplanes</taxon>
    </lineage>
</organism>
<dbReference type="OrthoDB" id="103227at2"/>
<keyword evidence="1" id="KW-0732">Signal</keyword>
<dbReference type="PANTHER" id="PTHR34599">
    <property type="entry name" value="PEROXIDASE-RELATED"/>
    <property type="match status" value="1"/>
</dbReference>
<feature type="chain" id="PRO_5039083779" evidence="1">
    <location>
        <begin position="28"/>
        <end position="416"/>
    </location>
</feature>
<accession>A0A2T0JX84</accession>
<dbReference type="Pfam" id="PF01569">
    <property type="entry name" value="PAP2"/>
    <property type="match status" value="1"/>
</dbReference>
<evidence type="ECO:0000313" key="4">
    <source>
        <dbReference type="Proteomes" id="UP000239415"/>
    </source>
</evidence>
<dbReference type="PANTHER" id="PTHR34599:SF1">
    <property type="entry name" value="PHOSPHATIDIC ACID PHOSPHATASE TYPE 2_HALOPEROXIDASE DOMAIN-CONTAINING PROTEIN"/>
    <property type="match status" value="1"/>
</dbReference>
<evidence type="ECO:0000256" key="1">
    <source>
        <dbReference type="SAM" id="SignalP"/>
    </source>
</evidence>
<dbReference type="InterPro" id="IPR036938">
    <property type="entry name" value="PAP2/HPO_sf"/>
</dbReference>
<feature type="signal peptide" evidence="1">
    <location>
        <begin position="1"/>
        <end position="27"/>
    </location>
</feature>
<dbReference type="SUPFAM" id="SSF48317">
    <property type="entry name" value="Acid phosphatase/Vanadium-dependent haloperoxidase"/>
    <property type="match status" value="1"/>
</dbReference>
<evidence type="ECO:0000259" key="2">
    <source>
        <dbReference type="Pfam" id="PF01569"/>
    </source>
</evidence>
<dbReference type="AlphaFoldDB" id="A0A2T0JX84"/>
<dbReference type="EMBL" id="PVMZ01000029">
    <property type="protein sequence ID" value="PRX12155.1"/>
    <property type="molecule type" value="Genomic_DNA"/>
</dbReference>
<proteinExistence type="predicted"/>
<gene>
    <name evidence="3" type="ORF">CLV67_12912</name>
</gene>
<dbReference type="Gene3D" id="1.10.606.20">
    <property type="match status" value="1"/>
</dbReference>
<dbReference type="InterPro" id="IPR000326">
    <property type="entry name" value="PAP2/HPO"/>
</dbReference>
<reference evidence="3 4" key="1">
    <citation type="submission" date="2018-03" db="EMBL/GenBank/DDBJ databases">
        <title>Genomic Encyclopedia of Archaeal and Bacterial Type Strains, Phase II (KMG-II): from individual species to whole genera.</title>
        <authorList>
            <person name="Goeker M."/>
        </authorList>
    </citation>
    <scope>NUCLEOTIDE SEQUENCE [LARGE SCALE GENOMIC DNA]</scope>
    <source>
        <strain evidence="3 4">DSM 43146</strain>
    </source>
</reference>
<dbReference type="InterPro" id="IPR052559">
    <property type="entry name" value="V-haloperoxidase"/>
</dbReference>
<comment type="caution">
    <text evidence="3">The sequence shown here is derived from an EMBL/GenBank/DDBJ whole genome shotgun (WGS) entry which is preliminary data.</text>
</comment>